<feature type="region of interest" description="Disordered" evidence="16">
    <location>
        <begin position="94"/>
        <end position="116"/>
    </location>
</feature>
<dbReference type="Gene3D" id="1.10.472.130">
    <property type="match status" value="1"/>
</dbReference>
<dbReference type="Gene3D" id="1.20.58.1120">
    <property type="match status" value="1"/>
</dbReference>
<feature type="domain" description="Dynein heavy chain coiled coil stalk" evidence="20">
    <location>
        <begin position="2790"/>
        <end position="3135"/>
    </location>
</feature>
<dbReference type="FunFam" id="1.20.920.30:FF:000005">
    <property type="entry name" value="Dynein, axonemal, heavy chain 2"/>
    <property type="match status" value="1"/>
</dbReference>
<feature type="domain" description="Dynein heavy chain region D6 P-loop" evidence="17">
    <location>
        <begin position="3638"/>
        <end position="3748"/>
    </location>
</feature>
<dbReference type="InterPro" id="IPR027417">
    <property type="entry name" value="P-loop_NTPase"/>
</dbReference>
<evidence type="ECO:0000259" key="25">
    <source>
        <dbReference type="Pfam" id="PF18199"/>
    </source>
</evidence>
<dbReference type="FunFam" id="1.20.920.20:FF:000001">
    <property type="entry name" value="dynein heavy chain 2, axonemal"/>
    <property type="match status" value="1"/>
</dbReference>
<keyword evidence="10 15" id="KW-0175">Coiled coil</keyword>
<dbReference type="GO" id="GO:0045505">
    <property type="term" value="F:dynein intermediate chain binding"/>
    <property type="evidence" value="ECO:0007669"/>
    <property type="project" value="InterPro"/>
</dbReference>
<dbReference type="Pfam" id="PF22597">
    <property type="entry name" value="DYN_lid"/>
    <property type="match status" value="1"/>
</dbReference>
<dbReference type="InterPro" id="IPR041658">
    <property type="entry name" value="AAA_lid_11"/>
</dbReference>
<keyword evidence="4" id="KW-0963">Cytoplasm</keyword>
<evidence type="ECO:0000259" key="17">
    <source>
        <dbReference type="Pfam" id="PF03028"/>
    </source>
</evidence>
<feature type="domain" description="Dynein heavy chain AAA module D4" evidence="21">
    <location>
        <begin position="2515"/>
        <end position="2775"/>
    </location>
</feature>
<dbReference type="InterPro" id="IPR026983">
    <property type="entry name" value="DHC"/>
</dbReference>
<feature type="coiled-coil region" evidence="15">
    <location>
        <begin position="2790"/>
        <end position="2852"/>
    </location>
</feature>
<dbReference type="GO" id="GO:0031514">
    <property type="term" value="C:motile cilium"/>
    <property type="evidence" value="ECO:0007669"/>
    <property type="project" value="UniProtKB-SubCell"/>
</dbReference>
<dbReference type="FunFam" id="3.40.50.300:FF:000153">
    <property type="entry name" value="Dynein axonemal heavy chain 1"/>
    <property type="match status" value="1"/>
</dbReference>
<dbReference type="FunFam" id="3.20.180.20:FF:000003">
    <property type="entry name" value="Dynein heavy chain 12, axonemal"/>
    <property type="match status" value="1"/>
</dbReference>
<dbReference type="GO" id="GO:0005524">
    <property type="term" value="F:ATP binding"/>
    <property type="evidence" value="ECO:0007669"/>
    <property type="project" value="UniProtKB-KW"/>
</dbReference>
<dbReference type="InterPro" id="IPR042228">
    <property type="entry name" value="Dynein_linker_3"/>
</dbReference>
<feature type="region of interest" description="Disordered" evidence="16">
    <location>
        <begin position="591"/>
        <end position="619"/>
    </location>
</feature>
<dbReference type="InterPro" id="IPR004273">
    <property type="entry name" value="Dynein_heavy_D6_P-loop"/>
</dbReference>
<feature type="domain" description="Dynein 2 heavy chain 1 cytoplasmic ATPase lid" evidence="26">
    <location>
        <begin position="2352"/>
        <end position="2434"/>
    </location>
</feature>
<dbReference type="InterPro" id="IPR041466">
    <property type="entry name" value="Dynein_AAA5_ext"/>
</dbReference>
<evidence type="ECO:0000313" key="27">
    <source>
        <dbReference type="EMBL" id="CDW85855.1"/>
    </source>
</evidence>
<dbReference type="EMBL" id="CCKQ01014103">
    <property type="protein sequence ID" value="CDW85855.1"/>
    <property type="molecule type" value="Genomic_DNA"/>
</dbReference>
<dbReference type="GO" id="GO:0007018">
    <property type="term" value="P:microtubule-based movement"/>
    <property type="evidence" value="ECO:0007669"/>
    <property type="project" value="InterPro"/>
</dbReference>
<dbReference type="InterPro" id="IPR041228">
    <property type="entry name" value="Dynein_C"/>
</dbReference>
<dbReference type="InterPro" id="IPR043160">
    <property type="entry name" value="Dynein_C_barrel"/>
</dbReference>
<evidence type="ECO:0000256" key="8">
    <source>
        <dbReference type="ARBA" id="ARBA00022846"/>
    </source>
</evidence>
<dbReference type="Pfam" id="PF12775">
    <property type="entry name" value="AAA_7"/>
    <property type="match status" value="1"/>
</dbReference>
<sequence length="4234" mass="489793">MHQSKKKAIGQNKNFGPIQKLTVPDFQQISNHYEQMQNEILEKPSKARYRISSITVKCRKQMKQFSIHKVNKPTLTGKYRTGGAVEADEVADVSKVGGDGGDGNTNGGNNYYNHGEEQPSLLSIDEQQAIQPKEIKVVNPWIHEATHKEYLETVKGLPARHANVIRKHKNVIREKTFLEEIDSNAQKDQATQEALKLLEKEYEIFNDPNLPGTKALTRYDTWEEDKTIEQWVEYCQARPSQPHALSPVFEGKEYLWKPVSVIDYDYKERKFKVVVFNTGQEKLVTRLSLLFFDENPDLFRERVNLCKQRQAIVEAELRFTNLVDSIPSDKVSVLSMERRYNYLKKCVRERDKFDPDKAHATFKYLMRVVEEEYVRQMKKCIILKEMQDPINHLKFQKLKIPIRLSRRTAPYFGVVKMGTKFNFGKNLDDVKKEHWSSDSDLVGMTKIFTKKCIDFLEFRYQNTNKTSLKLPRELNELQKMQNSHHQSVSQNMLIQWRDFLIGEIQDKLRKNHNFFENKASTYENSPLKRIIARFEYILNTYLREFVKLSIDDWVAFIKSFTIPNYEREELWKVQPTPMIVIHLSFLMKSKKDDKKNKNKKPKNAKANIEESDQGAEDDQNRISFAPRIDKCGNFLKDAVLNIVKSTNLVCNLEDDLMPFLFQKEQKTPNFPITEEFDWCVIAKNSIDQMIQENIKGPLDLLEKYKKFEYILNVDKKALVKELFNGDEKAPLDVIREKISHYKQAYDEIMNLSNDIVDFPLFRVMAQNMKNNLGSQAEKIKEKLLQEVNKYCQKSVEHINKTYEEMQKTIMEDPTNEKELVATRDFIKNAPTKVDQLSALLHDVYKHYLLLENFSFKYEDKDIEIFWYMKQWPLEIMSAITDGALQIQNKEVIFMAKLDSEKENFVKQIEQYKTHFEKIKKFNDLSTVNEYSTDAFNLKENLDKAFEKVKQFNDRESLFNQMRSEYPELDELNTQFKPFLDLTTIAYEADFSIKDWNGQVVSKMDAADITSQINSWHQSCFQLYKKLLDDYPETAEVAMEQKKRIEAFMENLQLIKCLSSEAIMEEDWKEVQEAVKQQSLERDDVTVEKMRALEFNKYLEEIEEITMKAEKKFSLNKKLKQMKEEMKYFTLVQFPYKGKTYVLKAYDEVNAKLDDQIVSTQAMLGSQFMKGKLRNETKLWETKLNNMSELIEEIAKCQRTWMYLEPIFASDDIHKQMPTEGSLFRDVDTLWKQTMEGIESDPGIIDLIERENIKQSFEDANRKLDKIQKSLNEYLEEKRLVFPRFYFLANEDLLMLLAQTKEPRAVQPHMDKCFEGIYRIMFSDNDEVYGMISQEGEEVLFDHKIDVNEGDKKGNVEKWMLEIENVMRKSLKKICHSSLGAYHKTKRTDWVRQWPGQIVLAVNQIHWTTEVEQAVKESGYAGLEQYRDVLQLQIEDIVQLVRSDLNVQERITLKALVVIDVHARDVVTELMQKEIKSIFDFDWGSQLRYYWEENDTLRVKMVTAVTDYGYEYLGNSLRLVITPLTDRCYRTLLGAKHLNYGGAPEGPAGTGKTESVKDLAKAIAVQCVVFNCSDGLDYLAMAKFFKGLAASGAWCCFDEFNRIDLEVLSVIAQQILTIQQAIKDIKKRKFIFEGTELQINRACAVNITMNPGYAGRSELPDNLKALFRPCAMMVPDYKLIAEIELYSFGFSEASELAVKVVASLRLSSEQLSSQDHYDFGMRALKAILTACGNLRRKLDWPERYIGLRALNDVNLPKFTSNDIPLFLGITSDLFPGVQLPQPDYEKLIGAMHEACVEKNLQPKREFIDKCIQLYETIMVRHGLMVVGRAFCGKSKVIQTLQRGMSIIKDDPLFVNVLGFYINPKSILQDQLYGKFDLDSQEWSDGVLAIKIRDCAESETPDRKWIIFDGPVDAVWIENMNTVLDDNKKLCLNSGQIIKLKPTMTMMFEVEDLSQASPATVSRCGMVFMEPKQLGHTPLITSYCNNLEKYIGKTAEVVRQLMHYFADLSIAYTNSKGKFPVPTDPNFLINSMLNIFDCYVYDWKQEDAKVPREAEEMSVNSIVFAVIWSIGAALDETTRPRYDTFLQEILAAEDVNTKYRLDIPNFEIKKIPVKLGDYKSLFDLFFDRDKMTWINWLKTLPPFIVPKDVSYSQLIVPTIDSIRMNKLMNTLILCDKHPMICGPTGTGKSISIANELKNNFDNQNYAYISMSFSAQTSANQTQKIIDGKMEKRRKGVYGPPLGKKGVIFVDDLNMPQKEVYGAQPPVELLRQWMDYGGWYDIDTNEKEFRFIQGIKFITAMGPPGGGRNSITARYVRHFNVIYIEPYSQESLNYIFTNIMEWFFLINSNPSYSKAIQGMRDSLVTNTIHIYRSISEKFRPTPAKSHYTYNLRDVSKVFQGISKASPKAIRNETDMIKLWAHECLRVFQDRLISESDRVKFDDLLKDIIKEKFKKDWKSIVEVEPLLFASFVQLVYPDGDTTKKPFSDLYCELTDRKKVKDTTETALSDYNQFNHSKKMNLVLFVSAIEHIVKIHRIITTEYGHALLVGVGGSGRKSLTELATFIASYESFSIEISKNYDFKAWRDDMKEKLFLGCGVDQKQTVFLFSDTQITNEAFVEDINNILNNGEIPNLYQEAEEIGIILDAMKDANKNNPNYKNYNDTEVMLDFIQKAKTCCHVVLAMSPIGEDFKRRLRMFPSLVNCCAIDWFLPWPREALQSVAEHFLNKIDLDEREGIISICVDMQERVSQLTQRYFQELKRYYYVTPTSYLVLIKTFQNLLGQKRKNVNTIIAKYEKGLDQLAHASEEVNRLQIELTDLIPKLQVKQKQTAAMMVDIEKQKKQVAEKTKEVEAEETVAKGKKESADAIQKDCEEELSRVMPIYNAAMKAVSELDKNDITEIRGFKKPPDAAILVMKSMCIIFNVAPEKVKGGNVKDVQWDYWEPAKKKLLSPDLLKRCQTFEKDSIALDIIEKLKPIIAEPNYHDEVLKNASKAAWGLAKWVRAIVQYDEAMKVVRPKQQQLKEAQESSREAQKIWDEALDRLRAVEAQMKKLMDEFEATKNEEEKLKAQKDDCQKKRDRAGSLIDKLASENINWKNALVQNIASRENLVGDILVSSGIIAYLGVFTQIYRTECIKTWINMIRSFNIKSNDDISLNAILGNQVKIRQWLIEKLPQDQFSIDNAIILENSERWPLMIDPQMQANIWIKKMEEKHQIKVIKPTMDPKVLSRILENAVILGNPVILEDANETFDPMLEPLLGKQIEKKGSLMYLRIGDNPVEYSSDFRFYVTTKLSRPHYSPEVCVKVTMLNFMVTQEGLEDQMLSIVVKHEEPQRFEKRNQCIVQKAENERKVSELQDKILNQIAGSSDNILEDDELVVTLDESKEQCKQIEQQLKEMESTMKQIENIREQFVPVAVRVSRLFFVLADLMNVDPMYQYSLKFFCMIYERALDKADGKVDKGDRNARKHFFIKKFQKLLYSNVCRSLFEKDKLLFSFLMCMKIMEENKELDPLETRFLMTGATSIEFDRPNPTGENGWLSDKSWASILELTRVLPAFKGFDREFEAHLHDWERVFNSQQPQSFKEPWPGQWNDITLFRRAIVLRILRPDKVIPAIQKLIKKDKELGTYYITPPPFDLSKSFSDSTNKAPIIFVLSPGADPMSELIKLAEQKKVKWKSLSLGQGQSEKAKEAIIFAQEAGEWVVLQNCHLAPSFMPILDGLIEEIQEDKGSAFRIWLTSMPSEKFPVSILQNGIKITNEPPKGLKNNILGSYLAIDESEIEACSKPIAVKRLMWGLTFFNALILERRKYGPLGWNIPYEFSASDLRISQAQLLMFLNYYQEIPFEALKYMVAEANYGGRVTDPMDRRAINMILSDFYTPDILKDGYKFSESGKYVVPHDGNIASYIDFIKNEMPQNDLTEVFGLHDNADITSAINDTTNLLGTALSLMPRKSGAAGKSQEELLQELAKGLLDKLPPNFDMDEACKKHPIKYEESMNTVLQQELLRFNKLLSEVRSSLINLGKAIKGEVVMSLELEAVGNSLFDNLVPALWSKKAYPSLKPLASWIADFIQRLKFMADWIEHGAPSTFWLSGFFFTQSFLTGVKQNYARKHVIAIDQIDFDFEVISDPHKYDLAKHASDGAYVFGLFLEGCRWNSEQDVLAESFPKVLFSNVPHIWLKPSRVDKIENRHTYTCPVYKTSRRAGTLSTTGHSTNFVLHIQLLMQKRHSQKHWVKRGVAMLTQLND</sequence>
<dbReference type="PANTHER" id="PTHR45703:SF1">
    <property type="entry name" value="DYNEINS HEAVY CHAIN"/>
    <property type="match status" value="1"/>
</dbReference>
<dbReference type="Gene3D" id="1.10.8.720">
    <property type="entry name" value="Region D6 of dynein motor"/>
    <property type="match status" value="1"/>
</dbReference>
<dbReference type="PANTHER" id="PTHR45703">
    <property type="entry name" value="DYNEIN HEAVY CHAIN"/>
    <property type="match status" value="1"/>
</dbReference>
<evidence type="ECO:0000256" key="15">
    <source>
        <dbReference type="SAM" id="Coils"/>
    </source>
</evidence>
<dbReference type="FunFam" id="3.40.50.300:FF:000063">
    <property type="entry name" value="dynein heavy chain 6, axonemal"/>
    <property type="match status" value="1"/>
</dbReference>
<keyword evidence="28" id="KW-1185">Reference proteome</keyword>
<feature type="domain" description="Dynein heavy chain ATP-binding dynein motor region" evidence="22">
    <location>
        <begin position="3161"/>
        <end position="3384"/>
    </location>
</feature>
<dbReference type="GO" id="GO:0030286">
    <property type="term" value="C:dynein complex"/>
    <property type="evidence" value="ECO:0007669"/>
    <property type="project" value="UniProtKB-KW"/>
</dbReference>
<dbReference type="Gene3D" id="3.20.180.20">
    <property type="entry name" value="Dynein heavy chain, N-terminal domain 2"/>
    <property type="match status" value="1"/>
</dbReference>
<evidence type="ECO:0000256" key="12">
    <source>
        <dbReference type="ARBA" id="ARBA00023175"/>
    </source>
</evidence>
<dbReference type="OMA" id="SQFGMKK"/>
<gene>
    <name evidence="27" type="primary">Contig4766.g217</name>
    <name evidence="27" type="ORF">STYLEM_14943</name>
</gene>
<comment type="subcellular location">
    <subcellularLocation>
        <location evidence="1">Cell projection</location>
        <location evidence="1">Cilium</location>
        <location evidence="1">Flagellum</location>
    </subcellularLocation>
    <subcellularLocation>
        <location evidence="2">Cytoplasm</location>
        <location evidence="2">Cytoskeleton</location>
        <location evidence="2">Cilium axoneme</location>
    </subcellularLocation>
</comment>
<evidence type="ECO:0000256" key="13">
    <source>
        <dbReference type="ARBA" id="ARBA00023212"/>
    </source>
</evidence>
<evidence type="ECO:0000259" key="20">
    <source>
        <dbReference type="Pfam" id="PF12777"/>
    </source>
</evidence>
<dbReference type="InterPro" id="IPR043157">
    <property type="entry name" value="Dynein_AAA1S"/>
</dbReference>
<accession>A0A078ATU8</accession>
<dbReference type="FunFam" id="1.10.8.720:FF:000001">
    <property type="entry name" value="dynein heavy chain 7, axonemal"/>
    <property type="match status" value="1"/>
</dbReference>
<feature type="domain" description="Dynein heavy chain C-terminal" evidence="25">
    <location>
        <begin position="3926"/>
        <end position="4230"/>
    </location>
</feature>
<dbReference type="GO" id="GO:0008569">
    <property type="term" value="F:minus-end-directed microtubule motor activity"/>
    <property type="evidence" value="ECO:0007669"/>
    <property type="project" value="InterPro"/>
</dbReference>
<dbReference type="InterPro" id="IPR024317">
    <property type="entry name" value="Dynein_heavy_chain_D4_dom"/>
</dbReference>
<evidence type="ECO:0000256" key="14">
    <source>
        <dbReference type="ARBA" id="ARBA00023273"/>
    </source>
</evidence>
<dbReference type="Gene3D" id="3.10.490.20">
    <property type="match status" value="1"/>
</dbReference>
<dbReference type="FunFam" id="1.20.140.100:FF:000001">
    <property type="entry name" value="dynein heavy chain 17, axonemal"/>
    <property type="match status" value="1"/>
</dbReference>
<dbReference type="InterPro" id="IPR035699">
    <property type="entry name" value="AAA_6"/>
</dbReference>
<comment type="similarity">
    <text evidence="3">Belongs to the dynein heavy chain family.</text>
</comment>
<evidence type="ECO:0000259" key="23">
    <source>
        <dbReference type="Pfam" id="PF17852"/>
    </source>
</evidence>
<name>A0A078ATU8_STYLE</name>
<feature type="domain" description="Dynein heavy chain linker" evidence="18">
    <location>
        <begin position="968"/>
        <end position="1376"/>
    </location>
</feature>
<dbReference type="Pfam" id="PF18199">
    <property type="entry name" value="Dynein_C"/>
    <property type="match status" value="1"/>
</dbReference>
<dbReference type="InterPro" id="IPR024743">
    <property type="entry name" value="Dynein_HC_stalk"/>
</dbReference>
<evidence type="ECO:0000256" key="6">
    <source>
        <dbReference type="ARBA" id="ARBA00022741"/>
    </source>
</evidence>
<evidence type="ECO:0000256" key="5">
    <source>
        <dbReference type="ARBA" id="ARBA00022701"/>
    </source>
</evidence>
<dbReference type="Pfam" id="PF18198">
    <property type="entry name" value="AAA_lid_11"/>
    <property type="match status" value="1"/>
</dbReference>
<organism evidence="27 28">
    <name type="scientific">Stylonychia lemnae</name>
    <name type="common">Ciliate</name>
    <dbReference type="NCBI Taxonomy" id="5949"/>
    <lineage>
        <taxon>Eukaryota</taxon>
        <taxon>Sar</taxon>
        <taxon>Alveolata</taxon>
        <taxon>Ciliophora</taxon>
        <taxon>Intramacronucleata</taxon>
        <taxon>Spirotrichea</taxon>
        <taxon>Stichotrichia</taxon>
        <taxon>Sporadotrichida</taxon>
        <taxon>Oxytrichidae</taxon>
        <taxon>Stylonychinae</taxon>
        <taxon>Stylonychia</taxon>
    </lineage>
</organism>
<dbReference type="Gene3D" id="1.20.920.20">
    <property type="match status" value="1"/>
</dbReference>
<evidence type="ECO:0000256" key="9">
    <source>
        <dbReference type="ARBA" id="ARBA00023017"/>
    </source>
</evidence>
<dbReference type="FunFam" id="1.20.1270.280:FF:000001">
    <property type="entry name" value="dynein heavy chain 7, axonemal"/>
    <property type="match status" value="1"/>
</dbReference>
<feature type="domain" description="Dynein heavy chain AAA 5 extension" evidence="23">
    <location>
        <begin position="1997"/>
        <end position="2135"/>
    </location>
</feature>
<dbReference type="Pfam" id="PF17852">
    <property type="entry name" value="Dynein_AAA_lid"/>
    <property type="match status" value="1"/>
</dbReference>
<evidence type="ECO:0000256" key="10">
    <source>
        <dbReference type="ARBA" id="ARBA00023054"/>
    </source>
</evidence>
<dbReference type="GO" id="GO:0051959">
    <property type="term" value="F:dynein light intermediate chain binding"/>
    <property type="evidence" value="ECO:0007669"/>
    <property type="project" value="InterPro"/>
</dbReference>
<keyword evidence="5" id="KW-0493">Microtubule</keyword>
<keyword evidence="9" id="KW-0243">Dynein</keyword>
<dbReference type="FunFam" id="1.10.8.710:FF:000001">
    <property type="entry name" value="Dynein axonemal heavy chain 2"/>
    <property type="match status" value="1"/>
</dbReference>
<evidence type="ECO:0000256" key="1">
    <source>
        <dbReference type="ARBA" id="ARBA00004230"/>
    </source>
</evidence>
<dbReference type="Pfam" id="PF12781">
    <property type="entry name" value="AAA_9"/>
    <property type="match status" value="1"/>
</dbReference>
<dbReference type="FunFam" id="1.10.8.1220:FF:000001">
    <property type="entry name" value="Dynein axonemal heavy chain 5"/>
    <property type="match status" value="1"/>
</dbReference>
<dbReference type="OrthoDB" id="5593012at2759"/>
<keyword evidence="6" id="KW-0547">Nucleotide-binding</keyword>
<evidence type="ECO:0000259" key="18">
    <source>
        <dbReference type="Pfam" id="PF08393"/>
    </source>
</evidence>
<evidence type="ECO:0000256" key="11">
    <source>
        <dbReference type="ARBA" id="ARBA00023069"/>
    </source>
</evidence>
<feature type="domain" description="Dynein heavy chain AAA lid" evidence="24">
    <location>
        <begin position="3781"/>
        <end position="3919"/>
    </location>
</feature>
<dbReference type="SUPFAM" id="SSF52540">
    <property type="entry name" value="P-loop containing nucleoside triphosphate hydrolases"/>
    <property type="match status" value="4"/>
</dbReference>
<protein>
    <recommendedName>
        <fullName evidence="29">Dynein heavy chain axonemal</fullName>
    </recommendedName>
</protein>
<feature type="coiled-coil region" evidence="15">
    <location>
        <begin position="1249"/>
        <end position="1276"/>
    </location>
</feature>
<evidence type="ECO:0000259" key="21">
    <source>
        <dbReference type="Pfam" id="PF12780"/>
    </source>
</evidence>
<dbReference type="GO" id="GO:0005930">
    <property type="term" value="C:axoneme"/>
    <property type="evidence" value="ECO:0007669"/>
    <property type="project" value="UniProtKB-SubCell"/>
</dbReference>
<dbReference type="FunFam" id="1.20.58.1120:FF:000005">
    <property type="entry name" value="Dynein, axonemal, heavy chain 12"/>
    <property type="match status" value="1"/>
</dbReference>
<feature type="domain" description="Dynein heavy chain hydrolytic ATP-binding dynein motor region" evidence="19">
    <location>
        <begin position="1507"/>
        <end position="1833"/>
    </location>
</feature>
<dbReference type="Gene3D" id="1.10.8.710">
    <property type="match status" value="1"/>
</dbReference>
<dbReference type="FunFam" id="3.10.490.20:FF:000001">
    <property type="entry name" value="dynein heavy chain 7, axonemal"/>
    <property type="match status" value="1"/>
</dbReference>
<dbReference type="Pfam" id="PF03028">
    <property type="entry name" value="Dynein_heavy"/>
    <property type="match status" value="1"/>
</dbReference>
<keyword evidence="11" id="KW-0969">Cilium</keyword>
<dbReference type="Pfam" id="PF12777">
    <property type="entry name" value="MT"/>
    <property type="match status" value="1"/>
</dbReference>
<feature type="compositionally biased region" description="Gly residues" evidence="16">
    <location>
        <begin position="97"/>
        <end position="106"/>
    </location>
</feature>
<evidence type="ECO:0000256" key="2">
    <source>
        <dbReference type="ARBA" id="ARBA00004430"/>
    </source>
</evidence>
<dbReference type="Pfam" id="PF12780">
    <property type="entry name" value="AAA_8"/>
    <property type="match status" value="1"/>
</dbReference>
<keyword evidence="12" id="KW-0505">Motor protein</keyword>
<keyword evidence="8" id="KW-0282">Flagellum</keyword>
<proteinExistence type="inferred from homology"/>
<dbReference type="InterPro" id="IPR035706">
    <property type="entry name" value="AAA_9"/>
</dbReference>
<feature type="coiled-coil region" evidence="15">
    <location>
        <begin position="3031"/>
        <end position="3075"/>
    </location>
</feature>
<dbReference type="FunFam" id="3.40.50.300:FF:001145">
    <property type="entry name" value="Putative dynein heavy chain"/>
    <property type="match status" value="1"/>
</dbReference>
<keyword evidence="7" id="KW-0067">ATP-binding</keyword>
<dbReference type="FunFam" id="3.40.50.300:FF:002141">
    <property type="entry name" value="Dynein heavy chain"/>
    <property type="match status" value="1"/>
</dbReference>
<dbReference type="InterPro" id="IPR054354">
    <property type="entry name" value="DYNC2H1-like_lid"/>
</dbReference>
<keyword evidence="14" id="KW-0966">Cell projection</keyword>
<dbReference type="Gene3D" id="1.20.1270.280">
    <property type="match status" value="1"/>
</dbReference>
<dbReference type="Gene3D" id="1.20.920.30">
    <property type="match status" value="1"/>
</dbReference>
<evidence type="ECO:0000256" key="7">
    <source>
        <dbReference type="ARBA" id="ARBA00022840"/>
    </source>
</evidence>
<dbReference type="InterPro" id="IPR042219">
    <property type="entry name" value="AAA_lid_11_sf"/>
</dbReference>
<dbReference type="InterPro" id="IPR013602">
    <property type="entry name" value="Dynein_heavy_linker"/>
</dbReference>
<dbReference type="Pfam" id="PF08393">
    <property type="entry name" value="DHC_N2"/>
    <property type="match status" value="1"/>
</dbReference>
<dbReference type="Gene3D" id="1.20.140.100">
    <property type="entry name" value="Dynein heavy chain, N-terminal domain 2"/>
    <property type="match status" value="1"/>
</dbReference>
<evidence type="ECO:0000259" key="19">
    <source>
        <dbReference type="Pfam" id="PF12774"/>
    </source>
</evidence>
<evidence type="ECO:0000259" key="24">
    <source>
        <dbReference type="Pfam" id="PF18198"/>
    </source>
</evidence>
<feature type="coiled-coil region" evidence="15">
    <location>
        <begin position="3374"/>
        <end position="3404"/>
    </location>
</feature>
<keyword evidence="13" id="KW-0206">Cytoskeleton</keyword>
<dbReference type="GO" id="GO:0005874">
    <property type="term" value="C:microtubule"/>
    <property type="evidence" value="ECO:0007669"/>
    <property type="project" value="UniProtKB-KW"/>
</dbReference>
<dbReference type="Gene3D" id="3.40.50.300">
    <property type="entry name" value="P-loop containing nucleotide triphosphate hydrolases"/>
    <property type="match status" value="5"/>
</dbReference>
<dbReference type="Proteomes" id="UP000039865">
    <property type="component" value="Unassembled WGS sequence"/>
</dbReference>
<reference evidence="27 28" key="1">
    <citation type="submission" date="2014-06" db="EMBL/GenBank/DDBJ databases">
        <authorList>
            <person name="Swart Estienne"/>
        </authorList>
    </citation>
    <scope>NUCLEOTIDE SEQUENCE [LARGE SCALE GENOMIC DNA]</scope>
    <source>
        <strain evidence="27 28">130c</strain>
    </source>
</reference>
<evidence type="ECO:0000256" key="3">
    <source>
        <dbReference type="ARBA" id="ARBA00008887"/>
    </source>
</evidence>
<evidence type="ECO:0000259" key="26">
    <source>
        <dbReference type="Pfam" id="PF22597"/>
    </source>
</evidence>
<evidence type="ECO:0000259" key="22">
    <source>
        <dbReference type="Pfam" id="PF12781"/>
    </source>
</evidence>
<evidence type="ECO:0000256" key="4">
    <source>
        <dbReference type="ARBA" id="ARBA00022490"/>
    </source>
</evidence>
<dbReference type="InParanoid" id="A0A078ATU8"/>
<dbReference type="Gene3D" id="1.10.8.1220">
    <property type="match status" value="1"/>
</dbReference>
<dbReference type="Pfam" id="PF12774">
    <property type="entry name" value="AAA_6"/>
    <property type="match status" value="1"/>
</dbReference>
<evidence type="ECO:0000256" key="16">
    <source>
        <dbReference type="SAM" id="MobiDB-lite"/>
    </source>
</evidence>
<dbReference type="InterPro" id="IPR042222">
    <property type="entry name" value="Dynein_2_N"/>
</dbReference>
<dbReference type="Gene3D" id="6.10.140.1060">
    <property type="match status" value="1"/>
</dbReference>
<feature type="coiled-coil region" evidence="15">
    <location>
        <begin position="894"/>
        <end position="954"/>
    </location>
</feature>
<evidence type="ECO:0000313" key="28">
    <source>
        <dbReference type="Proteomes" id="UP000039865"/>
    </source>
</evidence>
<evidence type="ECO:0008006" key="29">
    <source>
        <dbReference type="Google" id="ProtNLM"/>
    </source>
</evidence>